<dbReference type="Gene3D" id="4.10.60.10">
    <property type="entry name" value="Zinc finger, CCHC-type"/>
    <property type="match status" value="1"/>
</dbReference>
<dbReference type="OrthoDB" id="691537at2759"/>
<dbReference type="PANTHER" id="PTHR47481:SF36">
    <property type="entry name" value="CCHC-TYPE DOMAIN-CONTAINING PROTEIN"/>
    <property type="match status" value="1"/>
</dbReference>
<dbReference type="AlphaFoldDB" id="A0A3L6PBA9"/>
<feature type="region of interest" description="Disordered" evidence="2">
    <location>
        <begin position="198"/>
        <end position="250"/>
    </location>
</feature>
<dbReference type="SUPFAM" id="SSF57756">
    <property type="entry name" value="Retrovirus zinc finger-like domains"/>
    <property type="match status" value="1"/>
</dbReference>
<reference evidence="5" key="1">
    <citation type="journal article" date="2019" name="Nat. Commun.">
        <title>The genome of broomcorn millet.</title>
        <authorList>
            <person name="Zou C."/>
            <person name="Miki D."/>
            <person name="Li D."/>
            <person name="Tang Q."/>
            <person name="Xiao L."/>
            <person name="Rajput S."/>
            <person name="Deng P."/>
            <person name="Jia W."/>
            <person name="Huang R."/>
            <person name="Zhang M."/>
            <person name="Sun Y."/>
            <person name="Hu J."/>
            <person name="Fu X."/>
            <person name="Schnable P.S."/>
            <person name="Li F."/>
            <person name="Zhang H."/>
            <person name="Feng B."/>
            <person name="Zhu X."/>
            <person name="Liu R."/>
            <person name="Schnable J.C."/>
            <person name="Zhu J.-K."/>
            <person name="Zhang H."/>
        </authorList>
    </citation>
    <scope>NUCLEOTIDE SEQUENCE [LARGE SCALE GENOMIC DNA]</scope>
</reference>
<protein>
    <recommendedName>
        <fullName evidence="3">CCHC-type domain-containing protein</fullName>
    </recommendedName>
</protein>
<dbReference type="Proteomes" id="UP000275267">
    <property type="component" value="Unassembled WGS sequence"/>
</dbReference>
<accession>A0A3L6PBA9</accession>
<gene>
    <name evidence="4" type="ORF">C2845_PMPSC006801</name>
</gene>
<keyword evidence="5" id="KW-1185">Reference proteome</keyword>
<dbReference type="EMBL" id="PQIB02000050">
    <property type="protein sequence ID" value="RLM53041.1"/>
    <property type="molecule type" value="Genomic_DNA"/>
</dbReference>
<dbReference type="PANTHER" id="PTHR47481">
    <property type="match status" value="1"/>
</dbReference>
<evidence type="ECO:0000313" key="5">
    <source>
        <dbReference type="Proteomes" id="UP000275267"/>
    </source>
</evidence>
<feature type="compositionally biased region" description="Basic and acidic residues" evidence="2">
    <location>
        <begin position="234"/>
        <end position="247"/>
    </location>
</feature>
<keyword evidence="1" id="KW-0863">Zinc-finger</keyword>
<keyword evidence="1" id="KW-0479">Metal-binding</keyword>
<dbReference type="Pfam" id="PF14223">
    <property type="entry name" value="Retrotran_gag_2"/>
    <property type="match status" value="1"/>
</dbReference>
<organism evidence="4 5">
    <name type="scientific">Panicum miliaceum</name>
    <name type="common">Proso millet</name>
    <name type="synonym">Broomcorn millet</name>
    <dbReference type="NCBI Taxonomy" id="4540"/>
    <lineage>
        <taxon>Eukaryota</taxon>
        <taxon>Viridiplantae</taxon>
        <taxon>Streptophyta</taxon>
        <taxon>Embryophyta</taxon>
        <taxon>Tracheophyta</taxon>
        <taxon>Spermatophyta</taxon>
        <taxon>Magnoliopsida</taxon>
        <taxon>Liliopsida</taxon>
        <taxon>Poales</taxon>
        <taxon>Poaceae</taxon>
        <taxon>PACMAD clade</taxon>
        <taxon>Panicoideae</taxon>
        <taxon>Panicodae</taxon>
        <taxon>Paniceae</taxon>
        <taxon>Panicinae</taxon>
        <taxon>Panicum</taxon>
        <taxon>Panicum sect. Panicum</taxon>
    </lineage>
</organism>
<sequence length="308" mass="35991">MESYLQSYLQGQDLWEVVAGIETVPPPNESGDCYSKKDGADALRKWHIKALKAMFVLKTTIEEDLLEHIRDVEILKRAWETQEKLFSKKNEARLRLLEKELSGISQDTLNISQYFTKVKSIWREISELAPDEKVGEARMRRIMINGLRLEYSGFIDAMSGWPTQPSLMELENLLANQEELAKRMGTITIKEHEEALFTSKKKGPFQGQGRPKKRWTDGGKHHPKERNNSSGGAHKREEQRQPGKRNDGCFNCGKKGHFARECRLPRRRFEGNIRRFEAMLKLIFLKKLKKMSWRSTWRHLLLQQQLIR</sequence>
<evidence type="ECO:0000256" key="2">
    <source>
        <dbReference type="SAM" id="MobiDB-lite"/>
    </source>
</evidence>
<name>A0A3L6PBA9_PANMI</name>
<dbReference type="PROSITE" id="PS50158">
    <property type="entry name" value="ZF_CCHC"/>
    <property type="match status" value="1"/>
</dbReference>
<dbReference type="SMART" id="SM00343">
    <property type="entry name" value="ZnF_C2HC"/>
    <property type="match status" value="1"/>
</dbReference>
<keyword evidence="1" id="KW-0862">Zinc</keyword>
<evidence type="ECO:0000259" key="3">
    <source>
        <dbReference type="PROSITE" id="PS50158"/>
    </source>
</evidence>
<evidence type="ECO:0000256" key="1">
    <source>
        <dbReference type="PROSITE-ProRule" id="PRU00047"/>
    </source>
</evidence>
<dbReference type="InterPro" id="IPR036875">
    <property type="entry name" value="Znf_CCHC_sf"/>
</dbReference>
<dbReference type="InterPro" id="IPR001878">
    <property type="entry name" value="Znf_CCHC"/>
</dbReference>
<comment type="caution">
    <text evidence="4">The sequence shown here is derived from an EMBL/GenBank/DDBJ whole genome shotgun (WGS) entry which is preliminary data.</text>
</comment>
<dbReference type="Pfam" id="PF00098">
    <property type="entry name" value="zf-CCHC"/>
    <property type="match status" value="1"/>
</dbReference>
<dbReference type="GO" id="GO:0008270">
    <property type="term" value="F:zinc ion binding"/>
    <property type="evidence" value="ECO:0007669"/>
    <property type="project" value="UniProtKB-KW"/>
</dbReference>
<evidence type="ECO:0000313" key="4">
    <source>
        <dbReference type="EMBL" id="RLM53041.1"/>
    </source>
</evidence>
<feature type="domain" description="CCHC-type" evidence="3">
    <location>
        <begin position="249"/>
        <end position="263"/>
    </location>
</feature>
<proteinExistence type="predicted"/>
<dbReference type="GO" id="GO:0003676">
    <property type="term" value="F:nucleic acid binding"/>
    <property type="evidence" value="ECO:0007669"/>
    <property type="project" value="InterPro"/>
</dbReference>